<gene>
    <name evidence="10" type="ORF">PSYICH_LOCUS1495</name>
</gene>
<evidence type="ECO:0000313" key="10">
    <source>
        <dbReference type="EMBL" id="CAH1100440.1"/>
    </source>
</evidence>
<dbReference type="GO" id="GO:0004984">
    <property type="term" value="F:olfactory receptor activity"/>
    <property type="evidence" value="ECO:0007669"/>
    <property type="project" value="InterPro"/>
</dbReference>
<dbReference type="GO" id="GO:0005886">
    <property type="term" value="C:plasma membrane"/>
    <property type="evidence" value="ECO:0007669"/>
    <property type="project" value="UniProtKB-SubCell"/>
</dbReference>
<keyword evidence="7" id="KW-0472">Membrane</keyword>
<keyword evidence="4" id="KW-0812">Transmembrane</keyword>
<protein>
    <submittedName>
        <fullName evidence="10">Uncharacterized protein</fullName>
    </submittedName>
</protein>
<dbReference type="Pfam" id="PF02949">
    <property type="entry name" value="7tm_6"/>
    <property type="match status" value="1"/>
</dbReference>
<dbReference type="PANTHER" id="PTHR21137">
    <property type="entry name" value="ODORANT RECEPTOR"/>
    <property type="match status" value="1"/>
</dbReference>
<reference evidence="10" key="1">
    <citation type="submission" date="2022-01" db="EMBL/GenBank/DDBJ databases">
        <authorList>
            <person name="King R."/>
        </authorList>
    </citation>
    <scope>NUCLEOTIDE SEQUENCE</scope>
</reference>
<name>A0A9P0CJ95_9CUCU</name>
<keyword evidence="8" id="KW-0675">Receptor</keyword>
<organism evidence="10 11">
    <name type="scientific">Psylliodes chrysocephalus</name>
    <dbReference type="NCBI Taxonomy" id="3402493"/>
    <lineage>
        <taxon>Eukaryota</taxon>
        <taxon>Metazoa</taxon>
        <taxon>Ecdysozoa</taxon>
        <taxon>Arthropoda</taxon>
        <taxon>Hexapoda</taxon>
        <taxon>Insecta</taxon>
        <taxon>Pterygota</taxon>
        <taxon>Neoptera</taxon>
        <taxon>Endopterygota</taxon>
        <taxon>Coleoptera</taxon>
        <taxon>Polyphaga</taxon>
        <taxon>Cucujiformia</taxon>
        <taxon>Chrysomeloidea</taxon>
        <taxon>Chrysomelidae</taxon>
        <taxon>Galerucinae</taxon>
        <taxon>Alticini</taxon>
        <taxon>Psylliodes</taxon>
    </lineage>
</organism>
<dbReference type="Proteomes" id="UP001153636">
    <property type="component" value="Chromosome 10"/>
</dbReference>
<comment type="subcellular location">
    <subcellularLocation>
        <location evidence="1">Cell membrane</location>
        <topology evidence="1">Multi-pass membrane protein</topology>
    </subcellularLocation>
</comment>
<evidence type="ECO:0000256" key="4">
    <source>
        <dbReference type="ARBA" id="ARBA00022692"/>
    </source>
</evidence>
<dbReference type="GO" id="GO:0005549">
    <property type="term" value="F:odorant binding"/>
    <property type="evidence" value="ECO:0007669"/>
    <property type="project" value="InterPro"/>
</dbReference>
<dbReference type="GO" id="GO:0007165">
    <property type="term" value="P:signal transduction"/>
    <property type="evidence" value="ECO:0007669"/>
    <property type="project" value="UniProtKB-KW"/>
</dbReference>
<evidence type="ECO:0000313" key="11">
    <source>
        <dbReference type="Proteomes" id="UP001153636"/>
    </source>
</evidence>
<keyword evidence="11" id="KW-1185">Reference proteome</keyword>
<evidence type="ECO:0000256" key="1">
    <source>
        <dbReference type="ARBA" id="ARBA00004651"/>
    </source>
</evidence>
<keyword evidence="2" id="KW-1003">Cell membrane</keyword>
<sequence>MAILLSTAYQFFILRICFEVFNTDGINNVNKKLRKLQSDQLDCKYDELTEYFIRCVRHHEMLLRFTKSFNDVINPMEVSQLIMSVASICLGILRLSKMASLLPDAIFQCKWINLESKQLQLKKDIAFVIQHAHRIPQFNAYNLYDMNMTSFVKVLKLAFSVYTVLSSLEKKE</sequence>
<keyword evidence="3" id="KW-0716">Sensory transduction</keyword>
<dbReference type="EMBL" id="OV651822">
    <property type="protein sequence ID" value="CAH1100440.1"/>
    <property type="molecule type" value="Genomic_DNA"/>
</dbReference>
<evidence type="ECO:0000256" key="7">
    <source>
        <dbReference type="ARBA" id="ARBA00023136"/>
    </source>
</evidence>
<dbReference type="InterPro" id="IPR004117">
    <property type="entry name" value="7tm6_olfct_rcpt"/>
</dbReference>
<keyword evidence="5" id="KW-0552">Olfaction</keyword>
<keyword evidence="6" id="KW-1133">Transmembrane helix</keyword>
<dbReference type="AlphaFoldDB" id="A0A9P0CJ95"/>
<dbReference type="PANTHER" id="PTHR21137:SF35">
    <property type="entry name" value="ODORANT RECEPTOR 19A-RELATED"/>
    <property type="match status" value="1"/>
</dbReference>
<accession>A0A9P0CJ95</accession>
<evidence type="ECO:0000256" key="6">
    <source>
        <dbReference type="ARBA" id="ARBA00022989"/>
    </source>
</evidence>
<keyword evidence="9" id="KW-0807">Transducer</keyword>
<evidence type="ECO:0000256" key="2">
    <source>
        <dbReference type="ARBA" id="ARBA00022475"/>
    </source>
</evidence>
<proteinExistence type="predicted"/>
<dbReference type="OrthoDB" id="6743260at2759"/>
<evidence type="ECO:0000256" key="9">
    <source>
        <dbReference type="ARBA" id="ARBA00023224"/>
    </source>
</evidence>
<evidence type="ECO:0000256" key="3">
    <source>
        <dbReference type="ARBA" id="ARBA00022606"/>
    </source>
</evidence>
<evidence type="ECO:0000256" key="5">
    <source>
        <dbReference type="ARBA" id="ARBA00022725"/>
    </source>
</evidence>
<evidence type="ECO:0000256" key="8">
    <source>
        <dbReference type="ARBA" id="ARBA00023170"/>
    </source>
</evidence>